<protein>
    <submittedName>
        <fullName evidence="1">YdbH domain-containing protein</fullName>
    </submittedName>
</protein>
<dbReference type="Proteomes" id="UP000672602">
    <property type="component" value="Unassembled WGS sequence"/>
</dbReference>
<reference evidence="1" key="1">
    <citation type="submission" date="2021-04" db="EMBL/GenBank/DDBJ databases">
        <authorList>
            <person name="Zhang D.-C."/>
        </authorList>
    </citation>
    <scope>NUCLEOTIDE SEQUENCE</scope>
    <source>
        <strain evidence="1">CGMCC 1.15697</strain>
    </source>
</reference>
<dbReference type="Pfam" id="PF11739">
    <property type="entry name" value="YdbH-like"/>
    <property type="match status" value="1"/>
</dbReference>
<organism evidence="1 2">
    <name type="scientific">Marivibrio halodurans</name>
    <dbReference type="NCBI Taxonomy" id="2039722"/>
    <lineage>
        <taxon>Bacteria</taxon>
        <taxon>Pseudomonadati</taxon>
        <taxon>Pseudomonadota</taxon>
        <taxon>Alphaproteobacteria</taxon>
        <taxon>Rhodospirillales</taxon>
        <taxon>Rhodospirillaceae</taxon>
        <taxon>Marivibrio</taxon>
    </lineage>
</organism>
<comment type="caution">
    <text evidence="1">The sequence shown here is derived from an EMBL/GenBank/DDBJ whole genome shotgun (WGS) entry which is preliminary data.</text>
</comment>
<dbReference type="RefSeq" id="WP_210679984.1">
    <property type="nucleotide sequence ID" value="NZ_JAGMWN010000001.1"/>
</dbReference>
<accession>A0A8J7RYN6</accession>
<keyword evidence="2" id="KW-1185">Reference proteome</keyword>
<name>A0A8J7RYN6_9PROT</name>
<evidence type="ECO:0000313" key="1">
    <source>
        <dbReference type="EMBL" id="MBP5855389.1"/>
    </source>
</evidence>
<gene>
    <name evidence="1" type="ORF">KAJ83_00070</name>
</gene>
<sequence length="857" mass="87461">MLALILGGLWAARVPVAQSIAPPLAGEVLGTPVSFTVAQIGPGGIVLNDIALGPAGAEERPTARRVEIGFDPLAPALTTLSVAGLRARIGTDSDGTPTVAGLPPDLFDGRAEGDARASTLPWARLPTRIALEDLGLTVETPAGAHRIAGRAALSRPAGDALLPLSVEADLRDADGGGTVDIAVSARPDGIDATGGGRIDLAVWHPLLPGLDAAEGSVHFTLDVRGAPFDPADPPTDLAALAAALDGGLTLTPDGVRLRPTGLTPIALSDTPVDLTMGGKGVSAALPPGFEATMAEAPTALVAVIRPVLPDTTPSPIRLAVPGGQAVRLSLSPMGEGGWGIATDGALMLAAGPARVTGAPTATLSGDGTLDATLKAGWTARLEPLPLPQGTALRRPLEIEGTGPLTLRLPPDSTSPTVTARAAITDLALTGPEETAVDLALPNIRLDMKEGRLTLALSGAAIRHPDNATSVRDLAARIAGPVAGPYDLTLSAPSIDRDGQAILRGDPVLNAHIESTEGGGWRGGGDLSLLGGQVIATFRALLTADGAPTFAMDMPPVTFTPDGPTPAMLSAMAEGIAEDVAGTLALDADLSFGADGPAGDVALTVDGVSLSASLARITDLTGTVRFDAARAPATLARQRLDARLSVAGMDPVGLSLLFSLDERARLLIDRLVLETLDGRVLLRDARYDPLADQFEGRIDLETLDLSRALGALDVEGVAGTGTLDGGFTLTVAPGADADAPPRIRISDGAVRTTGPGTLAIDNPAIGDYLSGRNQAVDLMIEALKDFRYDRLSADLSLTPDGAAVLALSLFGRNPAVLDGQPFDVNLSVETDITDLVESLGTVFNATDSLLERLARQAR</sequence>
<dbReference type="EMBL" id="JAGMWN010000001">
    <property type="protein sequence ID" value="MBP5855389.1"/>
    <property type="molecule type" value="Genomic_DNA"/>
</dbReference>
<dbReference type="AlphaFoldDB" id="A0A8J7RYN6"/>
<proteinExistence type="predicted"/>
<evidence type="ECO:0000313" key="2">
    <source>
        <dbReference type="Proteomes" id="UP000672602"/>
    </source>
</evidence>
<dbReference type="InterPro" id="IPR021730">
    <property type="entry name" value="YdbH"/>
</dbReference>